<keyword evidence="2 5" id="KW-0812">Transmembrane</keyword>
<feature type="transmembrane region" description="Helical" evidence="5">
    <location>
        <begin position="322"/>
        <end position="343"/>
    </location>
</feature>
<dbReference type="OrthoDB" id="5215911at2759"/>
<feature type="transmembrane region" description="Helical" evidence="5">
    <location>
        <begin position="74"/>
        <end position="91"/>
    </location>
</feature>
<feature type="transmembrane region" description="Helical" evidence="5">
    <location>
        <begin position="161"/>
        <end position="181"/>
    </location>
</feature>
<feature type="non-terminal residue" evidence="7">
    <location>
        <position position="1"/>
    </location>
</feature>
<dbReference type="HOGENOM" id="CLU_008455_13_7_1"/>
<dbReference type="Proteomes" id="UP000054248">
    <property type="component" value="Unassembled WGS sequence"/>
</dbReference>
<feature type="non-terminal residue" evidence="7">
    <location>
        <position position="418"/>
    </location>
</feature>
<dbReference type="InterPro" id="IPR020846">
    <property type="entry name" value="MFS_dom"/>
</dbReference>
<dbReference type="Gene3D" id="1.20.1250.20">
    <property type="entry name" value="MFS general substrate transporter like domains"/>
    <property type="match status" value="1"/>
</dbReference>
<feature type="transmembrane region" description="Helical" evidence="5">
    <location>
        <begin position="387"/>
        <end position="409"/>
    </location>
</feature>
<evidence type="ECO:0000256" key="2">
    <source>
        <dbReference type="ARBA" id="ARBA00022692"/>
    </source>
</evidence>
<dbReference type="PROSITE" id="PS50850">
    <property type="entry name" value="MFS"/>
    <property type="match status" value="1"/>
</dbReference>
<protein>
    <recommendedName>
        <fullName evidence="6">Major facilitator superfamily (MFS) profile domain-containing protein</fullName>
    </recommendedName>
</protein>
<feature type="transmembrane region" description="Helical" evidence="5">
    <location>
        <begin position="12"/>
        <end position="37"/>
    </location>
</feature>
<dbReference type="InterPro" id="IPR036259">
    <property type="entry name" value="MFS_trans_sf"/>
</dbReference>
<dbReference type="InterPro" id="IPR011701">
    <property type="entry name" value="MFS"/>
</dbReference>
<evidence type="ECO:0000256" key="1">
    <source>
        <dbReference type="ARBA" id="ARBA00004141"/>
    </source>
</evidence>
<feature type="domain" description="Major facilitator superfamily (MFS) profile" evidence="6">
    <location>
        <begin position="8"/>
        <end position="418"/>
    </location>
</feature>
<evidence type="ECO:0000313" key="7">
    <source>
        <dbReference type="EMBL" id="KIO32790.1"/>
    </source>
</evidence>
<evidence type="ECO:0000256" key="4">
    <source>
        <dbReference type="ARBA" id="ARBA00023136"/>
    </source>
</evidence>
<evidence type="ECO:0000313" key="8">
    <source>
        <dbReference type="Proteomes" id="UP000054248"/>
    </source>
</evidence>
<feature type="transmembrane region" description="Helical" evidence="5">
    <location>
        <begin position="133"/>
        <end position="155"/>
    </location>
</feature>
<dbReference type="GO" id="GO:0005886">
    <property type="term" value="C:plasma membrane"/>
    <property type="evidence" value="ECO:0007669"/>
    <property type="project" value="TreeGrafter"/>
</dbReference>
<feature type="transmembrane region" description="Helical" evidence="5">
    <location>
        <begin position="280"/>
        <end position="301"/>
    </location>
</feature>
<organism evidence="7 8">
    <name type="scientific">Tulasnella calospora MUT 4182</name>
    <dbReference type="NCBI Taxonomy" id="1051891"/>
    <lineage>
        <taxon>Eukaryota</taxon>
        <taxon>Fungi</taxon>
        <taxon>Dikarya</taxon>
        <taxon>Basidiomycota</taxon>
        <taxon>Agaricomycotina</taxon>
        <taxon>Agaricomycetes</taxon>
        <taxon>Cantharellales</taxon>
        <taxon>Tulasnellaceae</taxon>
        <taxon>Tulasnella</taxon>
    </lineage>
</organism>
<evidence type="ECO:0000256" key="5">
    <source>
        <dbReference type="SAM" id="Phobius"/>
    </source>
</evidence>
<dbReference type="SUPFAM" id="SSF103473">
    <property type="entry name" value="MFS general substrate transporter"/>
    <property type="match status" value="1"/>
</dbReference>
<dbReference type="EMBL" id="KN822952">
    <property type="protein sequence ID" value="KIO32790.1"/>
    <property type="molecule type" value="Genomic_DNA"/>
</dbReference>
<dbReference type="STRING" id="1051891.A0A0C3QK41"/>
<keyword evidence="8" id="KW-1185">Reference proteome</keyword>
<sequence length="418" mass="46723">NWPRWKKLAVLIHVSAFYFLFTFLTTVPTFASLQIIFNATYAQINYTVAVPALALGLSPFMWSPLADIYGRRTVMILGCFVAFISTIGSAVTKTYSGYMAARFFQGWGVGPASSVGLQMLQDIYFEHERGQKVGIWTLAIDTGLLFGPLIGGFAALVSTEFVAWLTAILFGVLLISMVICLPETVFPRREVIENGPPKPDSDPPSSSIVRSPPFINVFPIQGLRHPKPWDTAVRFVRMFAYPNVAISIMFYCWTWYWFILCVITMIPAAYPTYSPQHQGLLFIGLIIGTVIAEVFFSGTLSDRLVAYISRTRNRPRSPEMRLWLFWPAALLTAIGLALFGVAIKYNWHWAVVQVAMGIFGFGVQVGNTTTMAYAVDCHPDHAMDVTVFYSFHLNLSAFASPFFIVPWVAVSGWAWCFG</sequence>
<accession>A0A0C3QK41</accession>
<evidence type="ECO:0000259" key="6">
    <source>
        <dbReference type="PROSITE" id="PS50850"/>
    </source>
</evidence>
<gene>
    <name evidence="7" type="ORF">M407DRAFT_211490</name>
</gene>
<reference evidence="8" key="2">
    <citation type="submission" date="2015-01" db="EMBL/GenBank/DDBJ databases">
        <title>Evolutionary Origins and Diversification of the Mycorrhizal Mutualists.</title>
        <authorList>
            <consortium name="DOE Joint Genome Institute"/>
            <consortium name="Mycorrhizal Genomics Consortium"/>
            <person name="Kohler A."/>
            <person name="Kuo A."/>
            <person name="Nagy L.G."/>
            <person name="Floudas D."/>
            <person name="Copeland A."/>
            <person name="Barry K.W."/>
            <person name="Cichocki N."/>
            <person name="Veneault-Fourrey C."/>
            <person name="LaButti K."/>
            <person name="Lindquist E.A."/>
            <person name="Lipzen A."/>
            <person name="Lundell T."/>
            <person name="Morin E."/>
            <person name="Murat C."/>
            <person name="Riley R."/>
            <person name="Ohm R."/>
            <person name="Sun H."/>
            <person name="Tunlid A."/>
            <person name="Henrissat B."/>
            <person name="Grigoriev I.V."/>
            <person name="Hibbett D.S."/>
            <person name="Martin F."/>
        </authorList>
    </citation>
    <scope>NUCLEOTIDE SEQUENCE [LARGE SCALE GENOMIC DNA]</scope>
    <source>
        <strain evidence="8">MUT 4182</strain>
    </source>
</reference>
<dbReference type="PANTHER" id="PTHR23502">
    <property type="entry name" value="MAJOR FACILITATOR SUPERFAMILY"/>
    <property type="match status" value="1"/>
</dbReference>
<name>A0A0C3QK41_9AGAM</name>
<feature type="transmembrane region" description="Helical" evidence="5">
    <location>
        <begin position="43"/>
        <end position="62"/>
    </location>
</feature>
<comment type="subcellular location">
    <subcellularLocation>
        <location evidence="1">Membrane</location>
        <topology evidence="1">Multi-pass membrane protein</topology>
    </subcellularLocation>
</comment>
<keyword evidence="3 5" id="KW-1133">Transmembrane helix</keyword>
<dbReference type="GO" id="GO:0022857">
    <property type="term" value="F:transmembrane transporter activity"/>
    <property type="evidence" value="ECO:0007669"/>
    <property type="project" value="InterPro"/>
</dbReference>
<dbReference type="Pfam" id="PF07690">
    <property type="entry name" value="MFS_1"/>
    <property type="match status" value="1"/>
</dbReference>
<feature type="transmembrane region" description="Helical" evidence="5">
    <location>
        <begin position="349"/>
        <end position="375"/>
    </location>
</feature>
<evidence type="ECO:0000256" key="3">
    <source>
        <dbReference type="ARBA" id="ARBA00022989"/>
    </source>
</evidence>
<feature type="transmembrane region" description="Helical" evidence="5">
    <location>
        <begin position="244"/>
        <end position="268"/>
    </location>
</feature>
<keyword evidence="4 5" id="KW-0472">Membrane</keyword>
<dbReference type="AlphaFoldDB" id="A0A0C3QK41"/>
<dbReference type="PANTHER" id="PTHR23502:SF139">
    <property type="entry name" value="MAJOR FACILITATOR SUPERFAMILY (MFS) PROFILE DOMAIN-CONTAINING PROTEIN-RELATED"/>
    <property type="match status" value="1"/>
</dbReference>
<reference evidence="7 8" key="1">
    <citation type="submission" date="2014-04" db="EMBL/GenBank/DDBJ databases">
        <authorList>
            <consortium name="DOE Joint Genome Institute"/>
            <person name="Kuo A."/>
            <person name="Girlanda M."/>
            <person name="Perotto S."/>
            <person name="Kohler A."/>
            <person name="Nagy L.G."/>
            <person name="Floudas D."/>
            <person name="Copeland A."/>
            <person name="Barry K.W."/>
            <person name="Cichocki N."/>
            <person name="Veneault-Fourrey C."/>
            <person name="LaButti K."/>
            <person name="Lindquist E.A."/>
            <person name="Lipzen A."/>
            <person name="Lundell T."/>
            <person name="Morin E."/>
            <person name="Murat C."/>
            <person name="Sun H."/>
            <person name="Tunlid A."/>
            <person name="Henrissat B."/>
            <person name="Grigoriev I.V."/>
            <person name="Hibbett D.S."/>
            <person name="Martin F."/>
            <person name="Nordberg H.P."/>
            <person name="Cantor M.N."/>
            <person name="Hua S.X."/>
        </authorList>
    </citation>
    <scope>NUCLEOTIDE SEQUENCE [LARGE SCALE GENOMIC DNA]</scope>
    <source>
        <strain evidence="7 8">MUT 4182</strain>
    </source>
</reference>
<proteinExistence type="predicted"/>